<gene>
    <name evidence="1" type="ORF">UFOVP112_272</name>
</gene>
<reference evidence="1" key="1">
    <citation type="submission" date="2020-04" db="EMBL/GenBank/DDBJ databases">
        <authorList>
            <person name="Chiriac C."/>
            <person name="Salcher M."/>
            <person name="Ghai R."/>
            <person name="Kavagutti S V."/>
        </authorList>
    </citation>
    <scope>NUCLEOTIDE SEQUENCE</scope>
</reference>
<organism evidence="1">
    <name type="scientific">uncultured Caudovirales phage</name>
    <dbReference type="NCBI Taxonomy" id="2100421"/>
    <lineage>
        <taxon>Viruses</taxon>
        <taxon>Duplodnaviria</taxon>
        <taxon>Heunggongvirae</taxon>
        <taxon>Uroviricota</taxon>
        <taxon>Caudoviricetes</taxon>
        <taxon>Peduoviridae</taxon>
        <taxon>Maltschvirus</taxon>
        <taxon>Maltschvirus maltsch</taxon>
    </lineage>
</organism>
<dbReference type="Gene3D" id="3.90.320.10">
    <property type="match status" value="1"/>
</dbReference>
<dbReference type="InterPro" id="IPR011604">
    <property type="entry name" value="PDDEXK-like_dom_sf"/>
</dbReference>
<dbReference type="PANTHER" id="PTHR31340:SF3">
    <property type="entry name" value="MITOCHONDRIAL GENOME MAINTENANCE EXONUCLEASE 1"/>
    <property type="match status" value="1"/>
</dbReference>
<name>A0A6J5L3Y1_9CAUD</name>
<proteinExistence type="predicted"/>
<dbReference type="EMBL" id="LR796233">
    <property type="protein sequence ID" value="CAB4129174.1"/>
    <property type="molecule type" value="Genomic_DNA"/>
</dbReference>
<protein>
    <recommendedName>
        <fullName evidence="2">PD-(D/E)XK nuclease superfamily</fullName>
    </recommendedName>
</protein>
<evidence type="ECO:0008006" key="2">
    <source>
        <dbReference type="Google" id="ProtNLM"/>
    </source>
</evidence>
<evidence type="ECO:0000313" key="1">
    <source>
        <dbReference type="EMBL" id="CAB4129174.1"/>
    </source>
</evidence>
<accession>A0A6J5L3Y1</accession>
<sequence length="236" mass="27222">MIIQKYDYTLCNRETIDGKRHYCLPDGSKVPSVTTILDRTKPQEERDALNQWRKNVGEERAQQITTEAANRGTRMHSYLENYVKSGDMKPLPSNPYAHPSWFMAAEVILNGLCNVDEFWGVEVPLYYSGLYAGTTDCLGKWKGKPAIMDFKQSNKVKKREWIGSYFLQLAAYAQAHNNMHGTDINTGVILMATQPKLLPDDTYSTPEYLEFVVEGDEFSYWTDQWTKRVELYYSLV</sequence>
<dbReference type="PANTHER" id="PTHR31340">
    <property type="entry name" value="MITOCHONDRIAL GENOME MAINTENANCE EXONUCLEASE 1"/>
    <property type="match status" value="1"/>
</dbReference>